<dbReference type="Proteomes" id="UP000722485">
    <property type="component" value="Unassembled WGS sequence"/>
</dbReference>
<comment type="caution">
    <text evidence="2">The sequence shown here is derived from an EMBL/GenBank/DDBJ whole genome shotgun (WGS) entry which is preliminary data.</text>
</comment>
<keyword evidence="1" id="KW-0732">Signal</keyword>
<reference evidence="2" key="1">
    <citation type="submission" date="2020-03" db="EMBL/GenBank/DDBJ databases">
        <title>Draft Genome Sequence of Cylindrodendrum hubeiense.</title>
        <authorList>
            <person name="Buettner E."/>
            <person name="Kellner H."/>
        </authorList>
    </citation>
    <scope>NUCLEOTIDE SEQUENCE</scope>
    <source>
        <strain evidence="2">IHI 201604</strain>
    </source>
</reference>
<dbReference type="InterPro" id="IPR011042">
    <property type="entry name" value="6-blade_b-propeller_TolB-like"/>
</dbReference>
<keyword evidence="3" id="KW-1185">Reference proteome</keyword>
<protein>
    <recommendedName>
        <fullName evidence="4">Saponin hydrolase</fullName>
    </recommendedName>
</protein>
<dbReference type="AlphaFoldDB" id="A0A9P5HPC2"/>
<sequence length="645" mass="69389">MRSTFSLALRGLPILSTIAHGAPWQEIVPRNLSTGIPSPPLPEPVEITELPMPPAIPSDASEGACTAENNPRGTGCIAQAPVLMGISFMPDGNHVVTQMTYVGAPAAPDPASIYTGQQLVLVKADGTTFDNGDTWKCITCGVSEANSVGRGDYFDYPQAFRDGKRVLAGTDIIDCGDFQLADPECTPEETHIYPLRLNVQPDGSGTGGSMREIRLNPDNVHLGWSHIDWTSASIGQQVYTGRLVFNPSPETGLPLAPRYDLTNVNLLIDPSGRSSKVFEDGHLSFDFGAIEVGEGRGFSGDGMEITYIGGAWESCNIDVFAVHLTTGKIRRLTAHPEYVDPVDISPDNQWHVVEDTRGTGRQMFIAGMRGIPPIVDILTTAAVSSTRNNGQRRFFQPWLIDRYGDRGSYFGQELNQASTGTPGSGAFDDPEWNARADPKWSLDGTRIVYYQRLTVSPECGGVNPLPCYPSTAEDGRIDRIMVANLTSRSPQPPPVVAPIPDVIPWAQLYEPGQEIPTSASIPAGNFTLAGTERGFAEVFLIQDDVTSEIVTVSVNYTNYSDDGLSFLNGYESVTAVPKPSGSSSSLSVLLWSSDIVQTGAVNGIKKTSPDGFLLSIDVQTNIFNATGTLTTTIDGVSYYQPANDT</sequence>
<accession>A0A9P5HPC2</accession>
<evidence type="ECO:0000256" key="1">
    <source>
        <dbReference type="SAM" id="SignalP"/>
    </source>
</evidence>
<dbReference type="OrthoDB" id="10265322at2759"/>
<organism evidence="2 3">
    <name type="scientific">Cylindrodendrum hubeiense</name>
    <dbReference type="NCBI Taxonomy" id="595255"/>
    <lineage>
        <taxon>Eukaryota</taxon>
        <taxon>Fungi</taxon>
        <taxon>Dikarya</taxon>
        <taxon>Ascomycota</taxon>
        <taxon>Pezizomycotina</taxon>
        <taxon>Sordariomycetes</taxon>
        <taxon>Hypocreomycetidae</taxon>
        <taxon>Hypocreales</taxon>
        <taxon>Nectriaceae</taxon>
        <taxon>Cylindrodendrum</taxon>
    </lineage>
</organism>
<feature type="chain" id="PRO_5040419331" description="Saponin hydrolase" evidence="1">
    <location>
        <begin position="22"/>
        <end position="645"/>
    </location>
</feature>
<evidence type="ECO:0000313" key="2">
    <source>
        <dbReference type="EMBL" id="KAF7557428.1"/>
    </source>
</evidence>
<proteinExistence type="predicted"/>
<gene>
    <name evidence="2" type="ORF">G7Z17_g691</name>
</gene>
<dbReference type="EMBL" id="JAANBB010000005">
    <property type="protein sequence ID" value="KAF7557428.1"/>
    <property type="molecule type" value="Genomic_DNA"/>
</dbReference>
<dbReference type="SUPFAM" id="SSF69304">
    <property type="entry name" value="Tricorn protease N-terminal domain"/>
    <property type="match status" value="1"/>
</dbReference>
<feature type="signal peptide" evidence="1">
    <location>
        <begin position="1"/>
        <end position="21"/>
    </location>
</feature>
<evidence type="ECO:0000313" key="3">
    <source>
        <dbReference type="Proteomes" id="UP000722485"/>
    </source>
</evidence>
<dbReference type="Gene3D" id="2.120.10.30">
    <property type="entry name" value="TolB, C-terminal domain"/>
    <property type="match status" value="1"/>
</dbReference>
<evidence type="ECO:0008006" key="4">
    <source>
        <dbReference type="Google" id="ProtNLM"/>
    </source>
</evidence>
<name>A0A9P5HPC2_9HYPO</name>